<evidence type="ECO:0000256" key="1">
    <source>
        <dbReference type="ARBA" id="ARBA00004442"/>
    </source>
</evidence>
<evidence type="ECO:0000259" key="17">
    <source>
        <dbReference type="Pfam" id="PF00263"/>
    </source>
</evidence>
<evidence type="ECO:0000313" key="21">
    <source>
        <dbReference type="Proteomes" id="UP000678374"/>
    </source>
</evidence>
<dbReference type="InterPro" id="IPR005644">
    <property type="entry name" value="NolW-like"/>
</dbReference>
<keyword evidence="6" id="KW-0812">Transmembrane</keyword>
<feature type="domain" description="Type II/III secretion system secretin-like" evidence="17">
    <location>
        <begin position="507"/>
        <end position="671"/>
    </location>
</feature>
<keyword evidence="4 14" id="KW-0813">Transport</keyword>
<dbReference type="Proteomes" id="UP000678374">
    <property type="component" value="Unassembled WGS sequence"/>
</dbReference>
<comment type="caution">
    <text evidence="20">The sequence shown here is derived from an EMBL/GenBank/DDBJ whole genome shotgun (WGS) entry which is preliminary data.</text>
</comment>
<comment type="subunit">
    <text evidence="13">Homododecamer. Tetramer of trimer.</text>
</comment>
<proteinExistence type="inferred from homology"/>
<dbReference type="InterPro" id="IPR050810">
    <property type="entry name" value="Bact_Secretion_Sys_Channel"/>
</dbReference>
<evidence type="ECO:0000256" key="10">
    <source>
        <dbReference type="ARBA" id="ARBA00023237"/>
    </source>
</evidence>
<keyword evidence="10" id="KW-0998">Cell outer membrane</keyword>
<keyword evidence="7 16" id="KW-0732">Signal</keyword>
<evidence type="ECO:0000256" key="13">
    <source>
        <dbReference type="ARBA" id="ARBA00025897"/>
    </source>
</evidence>
<evidence type="ECO:0000256" key="12">
    <source>
        <dbReference type="ARBA" id="ARBA00024678"/>
    </source>
</evidence>
<evidence type="ECO:0000313" key="20">
    <source>
        <dbReference type="EMBL" id="MBQ0961951.1"/>
    </source>
</evidence>
<feature type="chain" id="PRO_5037557548" description="Type IV pilus biogenesis and competence protein PilQ" evidence="16">
    <location>
        <begin position="27"/>
        <end position="729"/>
    </location>
</feature>
<evidence type="ECO:0000256" key="16">
    <source>
        <dbReference type="SAM" id="SignalP"/>
    </source>
</evidence>
<feature type="domain" description="NolW-like" evidence="18">
    <location>
        <begin position="140"/>
        <end position="200"/>
    </location>
</feature>
<evidence type="ECO:0000256" key="6">
    <source>
        <dbReference type="ARBA" id="ARBA00022692"/>
    </source>
</evidence>
<evidence type="ECO:0000256" key="15">
    <source>
        <dbReference type="SAM" id="MobiDB-lite"/>
    </source>
</evidence>
<feature type="domain" description="GspD-like N0" evidence="19">
    <location>
        <begin position="44"/>
        <end position="113"/>
    </location>
</feature>
<evidence type="ECO:0000256" key="2">
    <source>
        <dbReference type="ARBA" id="ARBA00006980"/>
    </source>
</evidence>
<sequence>MAMLHHSSLRHGALALALALAWPAQAADGDLPMPSTRAKAPVTLNFVNAEIEMVSRAIGTMLDRQILVDPRVKGSLTITSDKALPPQEAWRSYLAALRGLGFTVVENAGLLKVVPEAEAKLQAGTVSIGAPSARGDQILTQIFRLNHENPNSLVAILRPLISANNTINANAGNGTLVITDYADNLQRLAKIIAALDQPAASEVEVVTLKHALASELQPLVQKLSESSPTPGVPGAAQSQASATSVMAEPRSNSLILRAANPARLATVKALIEKLDRPIADGGPAGQIRVVYLKNADATKLAEVLRAVLASATSGAGAGSSGSSSSLTGLDGGSRASSIAGTGSSTSASSSGVSGTGGASAAATTPVAASARPSTGGQIQADPATNSLIISAPEPVYRQLRQVIDQLDTRRAQIFVESMIVKVDASKTADFGIQWQGLLSNSANTRGIVAGTNFGTGGNNIINLSLGGATAATSGSTTSVTVPGQGLNIGFINKLNGVYTLGTLARFLETQAGANILSTPTLLALDNEEAKIVVGQNVPFITGSFTNTGTGSGATNPFQTIERKDVGLTLRVKSQVGEGGTVRMTIYQENSSVNSNTTSGLITDKSAVETTVVVDDGQMMVLGGLMKDEFTDSDGRVPGLASMPILGNLFRNDSRTRVKSNLMIFLRPVVVRDQTSSDRIALDRYEVIRATQRNNQPEPSILTPINEAPVLPELPGTRPAQPAPATTAPN</sequence>
<dbReference type="PROSITE" id="PS00875">
    <property type="entry name" value="T2SP_D"/>
    <property type="match status" value="1"/>
</dbReference>
<protein>
    <recommendedName>
        <fullName evidence="3">Type IV pilus biogenesis and competence protein PilQ</fullName>
    </recommendedName>
</protein>
<evidence type="ECO:0000256" key="7">
    <source>
        <dbReference type="ARBA" id="ARBA00022729"/>
    </source>
</evidence>
<dbReference type="PANTHER" id="PTHR30332">
    <property type="entry name" value="PROBABLE GENERAL SECRETION PATHWAY PROTEIN D"/>
    <property type="match status" value="1"/>
</dbReference>
<dbReference type="InterPro" id="IPR004846">
    <property type="entry name" value="T2SS/T3SS_dom"/>
</dbReference>
<dbReference type="InterPro" id="IPR049371">
    <property type="entry name" value="GspD-like_N0"/>
</dbReference>
<dbReference type="NCBIfam" id="TIGR02517">
    <property type="entry name" value="type_II_gspD"/>
    <property type="match status" value="1"/>
</dbReference>
<evidence type="ECO:0000256" key="4">
    <source>
        <dbReference type="ARBA" id="ARBA00022448"/>
    </source>
</evidence>
<keyword evidence="5" id="KW-1134">Transmembrane beta strand</keyword>
<keyword evidence="11" id="KW-0178">Competence</keyword>
<organism evidence="20 21">
    <name type="scientific">Ideonella aquatica</name>
    <dbReference type="NCBI Taxonomy" id="2824119"/>
    <lineage>
        <taxon>Bacteria</taxon>
        <taxon>Pseudomonadati</taxon>
        <taxon>Pseudomonadota</taxon>
        <taxon>Betaproteobacteria</taxon>
        <taxon>Burkholderiales</taxon>
        <taxon>Sphaerotilaceae</taxon>
        <taxon>Ideonella</taxon>
    </lineage>
</organism>
<comment type="similarity">
    <text evidence="2">Belongs to the bacterial secretin family. GSP D subfamily.</text>
</comment>
<dbReference type="InterPro" id="IPR038591">
    <property type="entry name" value="NolW-like_sf"/>
</dbReference>
<evidence type="ECO:0000256" key="9">
    <source>
        <dbReference type="ARBA" id="ARBA00023136"/>
    </source>
</evidence>
<dbReference type="InterPro" id="IPR013356">
    <property type="entry name" value="T2SS_GspD"/>
</dbReference>
<dbReference type="PANTHER" id="PTHR30332:SF24">
    <property type="entry name" value="SECRETIN GSPD-RELATED"/>
    <property type="match status" value="1"/>
</dbReference>
<dbReference type="AlphaFoldDB" id="A0A940YT34"/>
<dbReference type="EMBL" id="JAGQDE010000047">
    <property type="protein sequence ID" value="MBQ0961951.1"/>
    <property type="molecule type" value="Genomic_DNA"/>
</dbReference>
<evidence type="ECO:0000256" key="3">
    <source>
        <dbReference type="ARBA" id="ARBA00014124"/>
    </source>
</evidence>
<evidence type="ECO:0000259" key="19">
    <source>
        <dbReference type="Pfam" id="PF21305"/>
    </source>
</evidence>
<feature type="region of interest" description="Disordered" evidence="15">
    <location>
        <begin position="694"/>
        <end position="729"/>
    </location>
</feature>
<feature type="domain" description="NolW-like" evidence="18">
    <location>
        <begin position="203"/>
        <end position="278"/>
    </location>
</feature>
<gene>
    <name evidence="20" type="primary">gspD</name>
    <name evidence="20" type="ORF">KAK06_23640</name>
</gene>
<evidence type="ECO:0000256" key="11">
    <source>
        <dbReference type="ARBA" id="ARBA00023287"/>
    </source>
</evidence>
<comment type="function">
    <text evidence="12">Required for type IV pilus biogenesis and competence. Could function as a pore for exit of the pilus but also as a channel for entry of heme and antimicrobial agents and uptake of transforming DNA.</text>
</comment>
<feature type="signal peptide" evidence="16">
    <location>
        <begin position="1"/>
        <end position="26"/>
    </location>
</feature>
<dbReference type="Pfam" id="PF00263">
    <property type="entry name" value="Secretin"/>
    <property type="match status" value="1"/>
</dbReference>
<accession>A0A940YT34</accession>
<keyword evidence="21" id="KW-1185">Reference proteome</keyword>
<name>A0A940YT34_9BURK</name>
<dbReference type="Gene3D" id="3.30.1370.120">
    <property type="match status" value="3"/>
</dbReference>
<feature type="region of interest" description="Disordered" evidence="15">
    <location>
        <begin position="313"/>
        <end position="381"/>
    </location>
</feature>
<feature type="region of interest" description="Disordered" evidence="15">
    <location>
        <begin position="223"/>
        <end position="243"/>
    </location>
</feature>
<feature type="domain" description="NolW-like" evidence="18">
    <location>
        <begin position="288"/>
        <end position="412"/>
    </location>
</feature>
<evidence type="ECO:0000256" key="14">
    <source>
        <dbReference type="RuleBase" id="RU004004"/>
    </source>
</evidence>
<feature type="compositionally biased region" description="Low complexity" evidence="15">
    <location>
        <begin position="313"/>
        <end position="374"/>
    </location>
</feature>
<feature type="compositionally biased region" description="Low complexity" evidence="15">
    <location>
        <begin position="718"/>
        <end position="729"/>
    </location>
</feature>
<keyword evidence="9" id="KW-0472">Membrane</keyword>
<evidence type="ECO:0000256" key="5">
    <source>
        <dbReference type="ARBA" id="ARBA00022452"/>
    </source>
</evidence>
<evidence type="ECO:0000256" key="8">
    <source>
        <dbReference type="ARBA" id="ARBA00022927"/>
    </source>
</evidence>
<evidence type="ECO:0000259" key="18">
    <source>
        <dbReference type="Pfam" id="PF03958"/>
    </source>
</evidence>
<dbReference type="GO" id="GO:0015628">
    <property type="term" value="P:protein secretion by the type II secretion system"/>
    <property type="evidence" value="ECO:0007669"/>
    <property type="project" value="InterPro"/>
</dbReference>
<dbReference type="Pfam" id="PF21305">
    <property type="entry name" value="type_II_gspD_N0"/>
    <property type="match status" value="1"/>
</dbReference>
<reference evidence="20" key="1">
    <citation type="submission" date="2021-04" db="EMBL/GenBank/DDBJ databases">
        <title>The genome sequence of Ideonella sp. 4Y11.</title>
        <authorList>
            <person name="Liu Y."/>
        </authorList>
    </citation>
    <scope>NUCLEOTIDE SEQUENCE</scope>
    <source>
        <strain evidence="20">4Y11</strain>
    </source>
</reference>
<dbReference type="GO" id="GO:0015627">
    <property type="term" value="C:type II protein secretion system complex"/>
    <property type="evidence" value="ECO:0007669"/>
    <property type="project" value="InterPro"/>
</dbReference>
<comment type="subcellular location">
    <subcellularLocation>
        <location evidence="1 14">Cell outer membrane</location>
    </subcellularLocation>
</comment>
<keyword evidence="8" id="KW-0653">Protein transport</keyword>
<dbReference type="GO" id="GO:0030420">
    <property type="term" value="P:establishment of competence for transformation"/>
    <property type="evidence" value="ECO:0007669"/>
    <property type="project" value="UniProtKB-KW"/>
</dbReference>
<dbReference type="GO" id="GO:0009279">
    <property type="term" value="C:cell outer membrane"/>
    <property type="evidence" value="ECO:0007669"/>
    <property type="project" value="UniProtKB-SubCell"/>
</dbReference>
<dbReference type="Pfam" id="PF03958">
    <property type="entry name" value="Secretin_N"/>
    <property type="match status" value="3"/>
</dbReference>
<dbReference type="InterPro" id="IPR004845">
    <property type="entry name" value="T2SS_GspD_CS"/>
</dbReference>
<dbReference type="PRINTS" id="PR00811">
    <property type="entry name" value="BCTERIALGSPD"/>
</dbReference>
<dbReference type="InterPro" id="IPR001775">
    <property type="entry name" value="GspD/PilQ"/>
</dbReference>